<dbReference type="Pfam" id="PF22486">
    <property type="entry name" value="MATH_2"/>
    <property type="match status" value="2"/>
</dbReference>
<feature type="domain" description="MATH" evidence="1">
    <location>
        <begin position="29"/>
        <end position="166"/>
    </location>
</feature>
<dbReference type="InterPro" id="IPR008974">
    <property type="entry name" value="TRAF-like"/>
</dbReference>
<dbReference type="EMBL" id="CM004396">
    <property type="protein sequence ID" value="OAY39546.1"/>
    <property type="molecule type" value="Genomic_DNA"/>
</dbReference>
<feature type="domain" description="MATH" evidence="1">
    <location>
        <begin position="186"/>
        <end position="304"/>
    </location>
</feature>
<dbReference type="STRING" id="3983.A0A2C9V501"/>
<protein>
    <recommendedName>
        <fullName evidence="1">MATH domain-containing protein</fullName>
    </recommendedName>
</protein>
<dbReference type="CDD" id="cd00121">
    <property type="entry name" value="MATH"/>
    <property type="match status" value="2"/>
</dbReference>
<proteinExistence type="predicted"/>
<dbReference type="Gene3D" id="2.60.210.10">
    <property type="entry name" value="Apoptosis, Tumor Necrosis Factor Receptor Associated Protein 2, Chain A"/>
    <property type="match status" value="2"/>
</dbReference>
<accession>A0A2C9V501</accession>
<reference evidence="2" key="1">
    <citation type="submission" date="2016-02" db="EMBL/GenBank/DDBJ databases">
        <title>WGS assembly of Manihot esculenta.</title>
        <authorList>
            <person name="Bredeson J.V."/>
            <person name="Prochnik S.E."/>
            <person name="Lyons J.B."/>
            <person name="Schmutz J."/>
            <person name="Grimwood J."/>
            <person name="Vrebalov J."/>
            <person name="Bart R.S."/>
            <person name="Amuge T."/>
            <person name="Ferguson M.E."/>
            <person name="Green R."/>
            <person name="Putnam N."/>
            <person name="Stites J."/>
            <person name="Rounsley S."/>
            <person name="Rokhsar D.S."/>
        </authorList>
    </citation>
    <scope>NUCLEOTIDE SEQUENCE [LARGE SCALE GENOMIC DNA]</scope>
    <source>
        <tissue evidence="2">Leaf</tissue>
    </source>
</reference>
<dbReference type="SUPFAM" id="SSF49599">
    <property type="entry name" value="TRAF domain-like"/>
    <property type="match status" value="2"/>
</dbReference>
<dbReference type="PANTHER" id="PTHR46162:SF48">
    <property type="entry name" value="MATH DOMAIN-CONTAINING PROTEIN"/>
    <property type="match status" value="1"/>
</dbReference>
<dbReference type="InterPro" id="IPR002083">
    <property type="entry name" value="MATH/TRAF_dom"/>
</dbReference>
<dbReference type="PROSITE" id="PS50144">
    <property type="entry name" value="MATH"/>
    <property type="match status" value="2"/>
</dbReference>
<evidence type="ECO:0000259" key="1">
    <source>
        <dbReference type="PROSITE" id="PS50144"/>
    </source>
</evidence>
<name>A0A2C9V501_MANES</name>
<sequence length="324" mass="37438">MADNTLNTDTSTRNLQVPEISRSLRDAPPANYTLKIESFSQLSSMLIDDKTDKYESQDFEACGYKWKLVLYPYGNLKRGVNDHISLYLAMEEAKEIYPGSQVDVILKFFVYDHIRDKFLTIQYDRTCRYHSLKTENGFDKLISLELFNDSSNGYLVDDCCLFGVEVNVINNEGKGEKISIIKEPKNGTFTWKIENFSAIQESRYPPEEFTVANLKWRLLLYPKGDSRASGKSLSLYLELLDNSAHPQLRVFTKYYLMVKRQLLHNHRELTGPTWGFSDFMPLSDIHDLSKTFLVKDSLIVEAKITLLADVEGLFRNCKRIKIEC</sequence>
<evidence type="ECO:0000313" key="2">
    <source>
        <dbReference type="EMBL" id="OAY39546.1"/>
    </source>
</evidence>
<gene>
    <name evidence="2" type="ORF">MANES_10G103300</name>
</gene>
<dbReference type="AlphaFoldDB" id="A0A2C9V501"/>
<dbReference type="SMART" id="SM00061">
    <property type="entry name" value="MATH"/>
    <property type="match status" value="2"/>
</dbReference>
<organism evidence="2">
    <name type="scientific">Manihot esculenta</name>
    <name type="common">Cassava</name>
    <name type="synonym">Jatropha manihot</name>
    <dbReference type="NCBI Taxonomy" id="3983"/>
    <lineage>
        <taxon>Eukaryota</taxon>
        <taxon>Viridiplantae</taxon>
        <taxon>Streptophyta</taxon>
        <taxon>Embryophyta</taxon>
        <taxon>Tracheophyta</taxon>
        <taxon>Spermatophyta</taxon>
        <taxon>Magnoliopsida</taxon>
        <taxon>eudicotyledons</taxon>
        <taxon>Gunneridae</taxon>
        <taxon>Pentapetalae</taxon>
        <taxon>rosids</taxon>
        <taxon>fabids</taxon>
        <taxon>Malpighiales</taxon>
        <taxon>Euphorbiaceae</taxon>
        <taxon>Crotonoideae</taxon>
        <taxon>Manihoteae</taxon>
        <taxon>Manihot</taxon>
    </lineage>
</organism>
<dbReference type="PANTHER" id="PTHR46162">
    <property type="entry name" value="TRAF-LIKE FAMILY PROTEIN"/>
    <property type="match status" value="1"/>
</dbReference>